<organism evidence="1 2">
    <name type="scientific">Vaccinium darrowii</name>
    <dbReference type="NCBI Taxonomy" id="229202"/>
    <lineage>
        <taxon>Eukaryota</taxon>
        <taxon>Viridiplantae</taxon>
        <taxon>Streptophyta</taxon>
        <taxon>Embryophyta</taxon>
        <taxon>Tracheophyta</taxon>
        <taxon>Spermatophyta</taxon>
        <taxon>Magnoliopsida</taxon>
        <taxon>eudicotyledons</taxon>
        <taxon>Gunneridae</taxon>
        <taxon>Pentapetalae</taxon>
        <taxon>asterids</taxon>
        <taxon>Ericales</taxon>
        <taxon>Ericaceae</taxon>
        <taxon>Vaccinioideae</taxon>
        <taxon>Vaccinieae</taxon>
        <taxon>Vaccinium</taxon>
    </lineage>
</organism>
<accession>A0ACB7YF17</accession>
<name>A0ACB7YF17_9ERIC</name>
<keyword evidence="2" id="KW-1185">Reference proteome</keyword>
<evidence type="ECO:0000313" key="2">
    <source>
        <dbReference type="Proteomes" id="UP000828048"/>
    </source>
</evidence>
<comment type="caution">
    <text evidence="1">The sequence shown here is derived from an EMBL/GenBank/DDBJ whole genome shotgun (WGS) entry which is preliminary data.</text>
</comment>
<sequence length="183" mass="20449">MDIENRFREFLLSTRRRVVQLLPRANIAQPLRPPAEGSSKPPQPPSSDINHEIVAVEQQPVIVPPVVAQNRQQNLDWPQLVIAFCFTSAMDVALQSIETRTQLPLPFHFLSLAIVFAFTSLFVARHISSKFPLQAGVLEKVGIFFAVTAFFVAITVALPLCLKLISWIIFAVSLLVILICNYS</sequence>
<evidence type="ECO:0000313" key="1">
    <source>
        <dbReference type="EMBL" id="KAH7852145.1"/>
    </source>
</evidence>
<proteinExistence type="predicted"/>
<protein>
    <submittedName>
        <fullName evidence="1">Uncharacterized protein</fullName>
    </submittedName>
</protein>
<reference evidence="1 2" key="1">
    <citation type="journal article" date="2021" name="Hortic Res">
        <title>High-quality reference genome and annotation aids understanding of berry development for evergreen blueberry (Vaccinium darrowii).</title>
        <authorList>
            <person name="Yu J."/>
            <person name="Hulse-Kemp A.M."/>
            <person name="Babiker E."/>
            <person name="Staton M."/>
        </authorList>
    </citation>
    <scope>NUCLEOTIDE SEQUENCE [LARGE SCALE GENOMIC DNA]</scope>
    <source>
        <strain evidence="2">cv. NJ 8807/NJ 8810</strain>
        <tissue evidence="1">Young leaf</tissue>
    </source>
</reference>
<dbReference type="Proteomes" id="UP000828048">
    <property type="component" value="Chromosome 8"/>
</dbReference>
<dbReference type="EMBL" id="CM037158">
    <property type="protein sequence ID" value="KAH7852145.1"/>
    <property type="molecule type" value="Genomic_DNA"/>
</dbReference>
<gene>
    <name evidence="1" type="ORF">Vadar_021087</name>
</gene>